<dbReference type="EMBL" id="CP002457">
    <property type="protein sequence ID" value="ADV55508.1"/>
    <property type="molecule type" value="Genomic_DNA"/>
</dbReference>
<name>E6XKT7_SHEP2</name>
<feature type="transmembrane region" description="Helical" evidence="1">
    <location>
        <begin position="154"/>
        <end position="172"/>
    </location>
</feature>
<keyword evidence="1" id="KW-0472">Membrane</keyword>
<evidence type="ECO:0000259" key="2">
    <source>
        <dbReference type="Pfam" id="PF02517"/>
    </source>
</evidence>
<feature type="transmembrane region" description="Helical" evidence="1">
    <location>
        <begin position="179"/>
        <end position="197"/>
    </location>
</feature>
<sequence>MDLLISIMINVAIVALIAFVLERKGIVKINFVWIMVALALIFLYGVALFNGGKWIPLNDYFTDLQWNWDGKIAAILLWALALFALCLSQKQFKIAEAGFTFKQHRGAIIPSLVVIMFFIVLQLLLSYTLGNGPDYDAEELWYQATMPGLDEEPMFRGVLLYIVSLAIVSSRINLLGAQINVAGLLLVLLFGLIHGLMYNAGEFHFSLMSMSLTGFYGLILLWLRERTGSLVFPILAHNLVNFTGQFV</sequence>
<keyword evidence="1" id="KW-1133">Transmembrane helix</keyword>
<evidence type="ECO:0000313" key="3">
    <source>
        <dbReference type="EMBL" id="ADV55508.1"/>
    </source>
</evidence>
<evidence type="ECO:0000256" key="1">
    <source>
        <dbReference type="SAM" id="Phobius"/>
    </source>
</evidence>
<feature type="transmembrane region" description="Helical" evidence="1">
    <location>
        <begin position="6"/>
        <end position="22"/>
    </location>
</feature>
<proteinExistence type="predicted"/>
<gene>
    <name evidence="3" type="ordered locus">Sput200_3111</name>
</gene>
<dbReference type="Pfam" id="PF02517">
    <property type="entry name" value="Rce1-like"/>
    <property type="match status" value="1"/>
</dbReference>
<dbReference type="Proteomes" id="UP000008209">
    <property type="component" value="Chromosome"/>
</dbReference>
<dbReference type="KEGG" id="shp:Sput200_3111"/>
<dbReference type="GO" id="GO:0004175">
    <property type="term" value="F:endopeptidase activity"/>
    <property type="evidence" value="ECO:0007669"/>
    <property type="project" value="UniProtKB-ARBA"/>
</dbReference>
<feature type="transmembrane region" description="Helical" evidence="1">
    <location>
        <begin position="203"/>
        <end position="223"/>
    </location>
</feature>
<dbReference type="AlphaFoldDB" id="E6XKT7"/>
<dbReference type="PATRIC" id="fig|399804.5.peg.3216"/>
<keyword evidence="1" id="KW-0812">Transmembrane</keyword>
<feature type="transmembrane region" description="Helical" evidence="1">
    <location>
        <begin position="70"/>
        <end position="87"/>
    </location>
</feature>
<organism evidence="3 4">
    <name type="scientific">Shewanella putrefaciens (strain 200)</name>
    <dbReference type="NCBI Taxonomy" id="399804"/>
    <lineage>
        <taxon>Bacteria</taxon>
        <taxon>Pseudomonadati</taxon>
        <taxon>Pseudomonadota</taxon>
        <taxon>Gammaproteobacteria</taxon>
        <taxon>Alteromonadales</taxon>
        <taxon>Shewanellaceae</taxon>
        <taxon>Shewanella</taxon>
    </lineage>
</organism>
<dbReference type="HOGENOM" id="CLU_088870_1_0_6"/>
<feature type="transmembrane region" description="Helical" evidence="1">
    <location>
        <begin position="29"/>
        <end position="50"/>
    </location>
</feature>
<evidence type="ECO:0000313" key="4">
    <source>
        <dbReference type="Proteomes" id="UP000008209"/>
    </source>
</evidence>
<feature type="domain" description="CAAX prenyl protease 2/Lysostaphin resistance protein A-like" evidence="2">
    <location>
        <begin position="142"/>
        <end position="242"/>
    </location>
</feature>
<dbReference type="InterPro" id="IPR003675">
    <property type="entry name" value="Rce1/LyrA-like_dom"/>
</dbReference>
<reference evidence="3 4" key="1">
    <citation type="submission" date="2011-01" db="EMBL/GenBank/DDBJ databases">
        <title>Complete sequence of Shewanella putrefaciens 200.</title>
        <authorList>
            <consortium name="US DOE Joint Genome Institute"/>
            <person name="Lucas S."/>
            <person name="Copeland A."/>
            <person name="Lapidus A."/>
            <person name="Cheng J.-F."/>
            <person name="Bruce D."/>
            <person name="Goodwin L."/>
            <person name="Pitluck S."/>
            <person name="Munk A.C."/>
            <person name="Detter J.C."/>
            <person name="Han C."/>
            <person name="Tapia R."/>
            <person name="Land M."/>
            <person name="Hauser L."/>
            <person name="Chang Y.-J."/>
            <person name="Jeffries C."/>
            <person name="Kyrpides N."/>
            <person name="Ivanova N."/>
            <person name="Mikhailova N."/>
            <person name="Kolker E."/>
            <person name="Lawrence C."/>
            <person name="McCue L.A."/>
            <person name="DiChristina T."/>
            <person name="Nealson K."/>
            <person name="Fredrickson J.K."/>
            <person name="Woyke T."/>
        </authorList>
    </citation>
    <scope>NUCLEOTIDE SEQUENCE [LARGE SCALE GENOMIC DNA]</scope>
    <source>
        <strain evidence="3 4">200</strain>
    </source>
</reference>
<protein>
    <submittedName>
        <fullName evidence="3">Abortive infection protein</fullName>
    </submittedName>
</protein>
<accession>E6XKT7</accession>
<dbReference type="GO" id="GO:0080120">
    <property type="term" value="P:CAAX-box protein maturation"/>
    <property type="evidence" value="ECO:0007669"/>
    <property type="project" value="UniProtKB-ARBA"/>
</dbReference>
<feature type="transmembrane region" description="Helical" evidence="1">
    <location>
        <begin position="107"/>
        <end position="125"/>
    </location>
</feature>